<evidence type="ECO:0000256" key="1">
    <source>
        <dbReference type="SAM" id="MobiDB-lite"/>
    </source>
</evidence>
<dbReference type="AlphaFoldDB" id="A0A6A6JN74"/>
<protein>
    <recommendedName>
        <fullName evidence="4">Cupredoxin</fullName>
    </recommendedName>
</protein>
<evidence type="ECO:0008006" key="4">
    <source>
        <dbReference type="Google" id="ProtNLM"/>
    </source>
</evidence>
<sequence length="203" mass="21031">MRFSTTVAAAAVAGGALAKDINVSVGKSGLKFEPAEITAAEGDNIYFKFWPKNHSVAQAAFAKPCEPLEGGLWSGFVPTTDTAKAAELTYMFTVTNASAPIWFYCTQGQHCQNGMVGVINPPYNNNNRTLQAFTEAAAQARQNVSPTSTAGEGGMLMNGTDHSTTPTSSGSATSGSPTGAASSLQVNSLAFSGVFGMLAYLVL</sequence>
<dbReference type="Gene3D" id="2.60.40.420">
    <property type="entry name" value="Cupredoxins - blue copper proteins"/>
    <property type="match status" value="1"/>
</dbReference>
<dbReference type="CDD" id="cd00920">
    <property type="entry name" value="Cupredoxin"/>
    <property type="match status" value="1"/>
</dbReference>
<dbReference type="EMBL" id="ML986489">
    <property type="protein sequence ID" value="KAF2277952.1"/>
    <property type="molecule type" value="Genomic_DNA"/>
</dbReference>
<accession>A0A6A6JN74</accession>
<dbReference type="InterPro" id="IPR052953">
    <property type="entry name" value="Ser-rich/MCO-related"/>
</dbReference>
<dbReference type="GeneID" id="54548628"/>
<evidence type="ECO:0000313" key="2">
    <source>
        <dbReference type="EMBL" id="KAF2277952.1"/>
    </source>
</evidence>
<dbReference type="InterPro" id="IPR008972">
    <property type="entry name" value="Cupredoxin"/>
</dbReference>
<name>A0A6A6JN74_WESOR</name>
<feature type="compositionally biased region" description="Low complexity" evidence="1">
    <location>
        <begin position="163"/>
        <end position="178"/>
    </location>
</feature>
<organism evidence="2 3">
    <name type="scientific">Westerdykella ornata</name>
    <dbReference type="NCBI Taxonomy" id="318751"/>
    <lineage>
        <taxon>Eukaryota</taxon>
        <taxon>Fungi</taxon>
        <taxon>Dikarya</taxon>
        <taxon>Ascomycota</taxon>
        <taxon>Pezizomycotina</taxon>
        <taxon>Dothideomycetes</taxon>
        <taxon>Pleosporomycetidae</taxon>
        <taxon>Pleosporales</taxon>
        <taxon>Sporormiaceae</taxon>
        <taxon>Westerdykella</taxon>
    </lineage>
</organism>
<evidence type="ECO:0000313" key="3">
    <source>
        <dbReference type="Proteomes" id="UP000800097"/>
    </source>
</evidence>
<proteinExistence type="predicted"/>
<dbReference type="OrthoDB" id="2331100at2759"/>
<dbReference type="Proteomes" id="UP000800097">
    <property type="component" value="Unassembled WGS sequence"/>
</dbReference>
<dbReference type="SUPFAM" id="SSF49503">
    <property type="entry name" value="Cupredoxins"/>
    <property type="match status" value="1"/>
</dbReference>
<feature type="region of interest" description="Disordered" evidence="1">
    <location>
        <begin position="142"/>
        <end position="178"/>
    </location>
</feature>
<dbReference type="RefSeq" id="XP_033655491.1">
    <property type="nucleotide sequence ID" value="XM_033795453.1"/>
</dbReference>
<gene>
    <name evidence="2" type="ORF">EI97DRAFT_374424</name>
</gene>
<dbReference type="PANTHER" id="PTHR34883:SF17">
    <property type="entry name" value="CUPREDOXIN"/>
    <property type="match status" value="1"/>
</dbReference>
<keyword evidence="3" id="KW-1185">Reference proteome</keyword>
<dbReference type="PANTHER" id="PTHR34883">
    <property type="entry name" value="SERINE-RICH PROTEIN, PUTATIVE-RELATED-RELATED"/>
    <property type="match status" value="1"/>
</dbReference>
<reference evidence="2" key="1">
    <citation type="journal article" date="2020" name="Stud. Mycol.">
        <title>101 Dothideomycetes genomes: a test case for predicting lifestyles and emergence of pathogens.</title>
        <authorList>
            <person name="Haridas S."/>
            <person name="Albert R."/>
            <person name="Binder M."/>
            <person name="Bloem J."/>
            <person name="Labutti K."/>
            <person name="Salamov A."/>
            <person name="Andreopoulos B."/>
            <person name="Baker S."/>
            <person name="Barry K."/>
            <person name="Bills G."/>
            <person name="Bluhm B."/>
            <person name="Cannon C."/>
            <person name="Castanera R."/>
            <person name="Culley D."/>
            <person name="Daum C."/>
            <person name="Ezra D."/>
            <person name="Gonzalez J."/>
            <person name="Henrissat B."/>
            <person name="Kuo A."/>
            <person name="Liang C."/>
            <person name="Lipzen A."/>
            <person name="Lutzoni F."/>
            <person name="Magnuson J."/>
            <person name="Mondo S."/>
            <person name="Nolan M."/>
            <person name="Ohm R."/>
            <person name="Pangilinan J."/>
            <person name="Park H.-J."/>
            <person name="Ramirez L."/>
            <person name="Alfaro M."/>
            <person name="Sun H."/>
            <person name="Tritt A."/>
            <person name="Yoshinaga Y."/>
            <person name="Zwiers L.-H."/>
            <person name="Turgeon B."/>
            <person name="Goodwin S."/>
            <person name="Spatafora J."/>
            <person name="Crous P."/>
            <person name="Grigoriev I."/>
        </authorList>
    </citation>
    <scope>NUCLEOTIDE SEQUENCE</scope>
    <source>
        <strain evidence="2">CBS 379.55</strain>
    </source>
</reference>